<proteinExistence type="predicted"/>
<reference evidence="3" key="1">
    <citation type="submission" date="2019-12" db="EMBL/GenBank/DDBJ databases">
        <title>Comparative genomics gives insights into the taxonomy of the Azoarcus-Aromatoleum group and reveals separate origins of nif in the plant-associated Azoarcus and non-plant-associated Aromatoleum sub-groups.</title>
        <authorList>
            <person name="Lafos M."/>
            <person name="Maluk M."/>
            <person name="Batista M."/>
            <person name="Junghare M."/>
            <person name="Carmona M."/>
            <person name="Faoro H."/>
            <person name="Cruz L.M."/>
            <person name="Battistoni F."/>
            <person name="De Souza E."/>
            <person name="Pedrosa F."/>
            <person name="Chen W.-M."/>
            <person name="Poole P.S."/>
            <person name="Dixon R.A."/>
            <person name="James E.K."/>
        </authorList>
    </citation>
    <scope>NUCLEOTIDE SEQUENCE</scope>
    <source>
        <strain evidence="3">U120</strain>
    </source>
</reference>
<dbReference type="InterPro" id="IPR006311">
    <property type="entry name" value="TAT_signal"/>
</dbReference>
<gene>
    <name evidence="3" type="ORF">GO608_15390</name>
</gene>
<evidence type="ECO:0000256" key="2">
    <source>
        <dbReference type="SAM" id="SignalP"/>
    </source>
</evidence>
<dbReference type="PROSITE" id="PS51318">
    <property type="entry name" value="TAT"/>
    <property type="match status" value="1"/>
</dbReference>
<evidence type="ECO:0000256" key="1">
    <source>
        <dbReference type="SAM" id="MobiDB-lite"/>
    </source>
</evidence>
<keyword evidence="4" id="KW-1185">Reference proteome</keyword>
<feature type="chain" id="PRO_5045382227" description="PchX" evidence="2">
    <location>
        <begin position="31"/>
        <end position="230"/>
    </location>
</feature>
<feature type="signal peptide" evidence="2">
    <location>
        <begin position="1"/>
        <end position="30"/>
    </location>
</feature>
<name>A0ABX1N616_9RHOO</name>
<dbReference type="Proteomes" id="UP000601990">
    <property type="component" value="Unassembled WGS sequence"/>
</dbReference>
<dbReference type="RefSeq" id="WP_169199928.1">
    <property type="nucleotide sequence ID" value="NZ_WTVH02000001.1"/>
</dbReference>
<organism evidence="3 4">
    <name type="scientific">Aromatoleum buckelii</name>
    <dbReference type="NCBI Taxonomy" id="200254"/>
    <lineage>
        <taxon>Bacteria</taxon>
        <taxon>Pseudomonadati</taxon>
        <taxon>Pseudomonadota</taxon>
        <taxon>Betaproteobacteria</taxon>
        <taxon>Rhodocyclales</taxon>
        <taxon>Rhodocyclaceae</taxon>
        <taxon>Aromatoleum</taxon>
    </lineage>
</organism>
<keyword evidence="2" id="KW-0732">Signal</keyword>
<protein>
    <recommendedName>
        <fullName evidence="5">PchX</fullName>
    </recommendedName>
</protein>
<evidence type="ECO:0000313" key="4">
    <source>
        <dbReference type="Proteomes" id="UP000601990"/>
    </source>
</evidence>
<accession>A0ABX1N616</accession>
<feature type="region of interest" description="Disordered" evidence="1">
    <location>
        <begin position="165"/>
        <end position="186"/>
    </location>
</feature>
<dbReference type="EMBL" id="WTVH01000035">
    <property type="protein sequence ID" value="NMF94709.1"/>
    <property type="molecule type" value="Genomic_DNA"/>
</dbReference>
<comment type="caution">
    <text evidence="3">The sequence shown here is derived from an EMBL/GenBank/DDBJ whole genome shotgun (WGS) entry which is preliminary data.</text>
</comment>
<evidence type="ECO:0000313" key="3">
    <source>
        <dbReference type="EMBL" id="NMF94709.1"/>
    </source>
</evidence>
<evidence type="ECO:0008006" key="5">
    <source>
        <dbReference type="Google" id="ProtNLM"/>
    </source>
</evidence>
<sequence>MSVNRRFVLKSMALGSIAGVTMGSAVRALAAGTAAPSATAAARPVLALANEGAAQSIFLYGALAAGGPRLQVQRVGCDPGFMLDFERQLRSRQPMRVIGLLDDASAALLVDIARSGGARMQWLGQHTVEAAFSRHHLLDTDSAEGCSQQFSRQLQACGAGFSLNEERQNGPIGPRRMSGPSRSAGQSAQWASSIGYLLASLGTRTTLTAPLAPVASTPITGSFVSFSIEA</sequence>